<reference evidence="6 7" key="1">
    <citation type="submission" date="2021-04" db="EMBL/GenBank/DDBJ databases">
        <title>Genomics, taxonomy and metabolism of representatives of sulfur bacteria of the genus Thiothrix: Thiothrix fructosivorans QT, Thiothrix unzii A1T and three new species, Thiothrix subterranea sp. nov., Thiothrix litoralis sp. nov. and 'Candidatus Thiothrix anitrata' sp. nov.</title>
        <authorList>
            <person name="Ravin N.V."/>
            <person name="Smolyakov D."/>
            <person name="Rudenko T.S."/>
            <person name="Mardanov A.V."/>
            <person name="Beletsky A.V."/>
            <person name="Markov N.D."/>
            <person name="Fomenkov A.I."/>
            <person name="Roberts R.J."/>
            <person name="Karnachuk O.V."/>
            <person name="Novikov A."/>
            <person name="Grabovich M.Y."/>
        </authorList>
    </citation>
    <scope>NUCLEOTIDE SEQUENCE [LARGE SCALE GENOMIC DNA]</scope>
    <source>
        <strain evidence="6 7">AS</strain>
    </source>
</reference>
<keyword evidence="7" id="KW-1185">Reference proteome</keyword>
<evidence type="ECO:0000259" key="5">
    <source>
        <dbReference type="Pfam" id="PF20703"/>
    </source>
</evidence>
<dbReference type="InterPro" id="IPR029030">
    <property type="entry name" value="Caspase-like_dom_sf"/>
</dbReference>
<dbReference type="InterPro" id="IPR027417">
    <property type="entry name" value="P-loop_NTPase"/>
</dbReference>
<dbReference type="Proteomes" id="UP000672039">
    <property type="component" value="Chromosome"/>
</dbReference>
<dbReference type="InterPro" id="IPR001680">
    <property type="entry name" value="WD40_rpt"/>
</dbReference>
<name>A0ABX7WX06_9GAMM</name>
<feature type="repeat" description="WD" evidence="3">
    <location>
        <begin position="964"/>
        <end position="1005"/>
    </location>
</feature>
<evidence type="ECO:0000259" key="4">
    <source>
        <dbReference type="Pfam" id="PF00656"/>
    </source>
</evidence>
<feature type="repeat" description="WD" evidence="3">
    <location>
        <begin position="792"/>
        <end position="833"/>
    </location>
</feature>
<dbReference type="InterPro" id="IPR020472">
    <property type="entry name" value="WD40_PAC1"/>
</dbReference>
<feature type="repeat" description="WD" evidence="3">
    <location>
        <begin position="1265"/>
        <end position="1306"/>
    </location>
</feature>
<feature type="repeat" description="WD" evidence="3">
    <location>
        <begin position="1308"/>
        <end position="1340"/>
    </location>
</feature>
<feature type="repeat" description="WD" evidence="3">
    <location>
        <begin position="1053"/>
        <end position="1091"/>
    </location>
</feature>
<evidence type="ECO:0000313" key="6">
    <source>
        <dbReference type="EMBL" id="QTR48205.1"/>
    </source>
</evidence>
<feature type="repeat" description="WD" evidence="3">
    <location>
        <begin position="878"/>
        <end position="919"/>
    </location>
</feature>
<feature type="repeat" description="WD" evidence="3">
    <location>
        <begin position="921"/>
        <end position="962"/>
    </location>
</feature>
<evidence type="ECO:0000256" key="3">
    <source>
        <dbReference type="PROSITE-ProRule" id="PRU00221"/>
    </source>
</evidence>
<feature type="repeat" description="WD" evidence="3">
    <location>
        <begin position="1007"/>
        <end position="1048"/>
    </location>
</feature>
<feature type="repeat" description="WD" evidence="3">
    <location>
        <begin position="749"/>
        <end position="790"/>
    </location>
</feature>
<proteinExistence type="predicted"/>
<organism evidence="6 7">
    <name type="scientific">Thiothrix litoralis</name>
    <dbReference type="NCBI Taxonomy" id="2891210"/>
    <lineage>
        <taxon>Bacteria</taxon>
        <taxon>Pseudomonadati</taxon>
        <taxon>Pseudomonadota</taxon>
        <taxon>Gammaproteobacteria</taxon>
        <taxon>Thiotrichales</taxon>
        <taxon>Thiotrichaceae</taxon>
        <taxon>Thiothrix</taxon>
    </lineage>
</organism>
<dbReference type="InterPro" id="IPR019775">
    <property type="entry name" value="WD40_repeat_CS"/>
</dbReference>
<dbReference type="SUPFAM" id="SSF52540">
    <property type="entry name" value="P-loop containing nucleoside triphosphate hydrolases"/>
    <property type="match status" value="1"/>
</dbReference>
<dbReference type="InterPro" id="IPR011600">
    <property type="entry name" value="Pept_C14_caspase"/>
</dbReference>
<dbReference type="PROSITE" id="PS00678">
    <property type="entry name" value="WD_REPEATS_1"/>
    <property type="match status" value="9"/>
</dbReference>
<dbReference type="InterPro" id="IPR036322">
    <property type="entry name" value="WD40_repeat_dom_sf"/>
</dbReference>
<dbReference type="InterPro" id="IPR049052">
    <property type="entry name" value="nSTAND1"/>
</dbReference>
<evidence type="ECO:0000256" key="2">
    <source>
        <dbReference type="ARBA" id="ARBA00022737"/>
    </source>
</evidence>
<dbReference type="Gene3D" id="2.130.10.10">
    <property type="entry name" value="YVTN repeat-like/Quinoprotein amine dehydrogenase"/>
    <property type="match status" value="6"/>
</dbReference>
<dbReference type="PROSITE" id="PS50294">
    <property type="entry name" value="WD_REPEATS_REGION"/>
    <property type="match status" value="14"/>
</dbReference>
<dbReference type="SUPFAM" id="SSF101908">
    <property type="entry name" value="Putative isomerase YbhE"/>
    <property type="match status" value="1"/>
</dbReference>
<protein>
    <submittedName>
        <fullName evidence="6">Caspase family protein</fullName>
    </submittedName>
</protein>
<dbReference type="SUPFAM" id="SSF50978">
    <property type="entry name" value="WD40 repeat-like"/>
    <property type="match status" value="2"/>
</dbReference>
<gene>
    <name evidence="6" type="ORF">J9253_09950</name>
</gene>
<dbReference type="SUPFAM" id="SSF52129">
    <property type="entry name" value="Caspase-like"/>
    <property type="match status" value="1"/>
</dbReference>
<feature type="repeat" description="WD" evidence="3">
    <location>
        <begin position="1136"/>
        <end position="1177"/>
    </location>
</feature>
<feature type="repeat" description="WD" evidence="3">
    <location>
        <begin position="1222"/>
        <end position="1263"/>
    </location>
</feature>
<evidence type="ECO:0000313" key="7">
    <source>
        <dbReference type="Proteomes" id="UP000672039"/>
    </source>
</evidence>
<dbReference type="Pfam" id="PF00400">
    <property type="entry name" value="WD40"/>
    <property type="match status" value="14"/>
</dbReference>
<dbReference type="PROSITE" id="PS50082">
    <property type="entry name" value="WD_REPEATS_2"/>
    <property type="match status" value="14"/>
</dbReference>
<feature type="domain" description="Novel STAND NTPase 1" evidence="5">
    <location>
        <begin position="240"/>
        <end position="634"/>
    </location>
</feature>
<dbReference type="RefSeq" id="WP_210224420.1">
    <property type="nucleotide sequence ID" value="NZ_CP072801.1"/>
</dbReference>
<sequence length="1395" mass="154124">MPRRIALIVGVSQYEPRTGLQNLSAPTNDAQRIYDVLSEYGGFDMLYPLPLADGKVGSSGKVLAQVLRDKLREVLNPQAGEEVELAVFYFSGHGVSHHGMASYLSATDAPLAVPLSFLTELVEDSAVKNLCVWLDCCHSGEILKFKTSEKKSFCLVAASTADGEALAKNGQSLLTEILCEALTPDQDRPEIRVMEFVDYLEAHRKNLPQQVLFRGNSAFTLTQYQGEVSVASPYPPDHPPYKGLLTFTQADREFFFGRDGMIQQLLDRLSTSRFVPLLGASGSGKSSLVLAGLLPKLPESDWQVLVMRPTANPLQNLQNLRDTLVRGFPDAQVGTLASGADLQHEVLRLVTAGKRLLLVIDQFEEVFTECRDDEARADFFACLLEALDGDNPLHLVLTLRADFLGHCTEQAYAGLGQRLQHHALLLVAPTAGELREAITRPLALVGMRCEQALEDELVDQTLHAKGSLPLLQYVLEKLWQSARQERSRELTLAMYQQLGGQHGGGLRGVLNEKADAFYQQLEPQQQRLMEWLMVELTQVGDGQDDTRRTVTLQELHNRQPQYTEALDVLLVQLVTHERLLTQDHDKHGQATTTVAHESLIRNWQRLRDWLASNHEIKSWRTRIEADITDWQKSGGSLLRDGRLAEAQEILARYPDPLLIGEKESSFIHACQEQQTKEQQETERILKELIAGKLVNQARLAMFSPSVAHGYVVQGLLLAAQAWRLHLSAVHTRGVLRDTVQDAGSLRTVWRGHEAWVLSVAFSPDGRYVVSGSNDNTLRLWEVATGQMVGAPWRGHESWVSSVAFNSDGHYVVSGSGDTALHLWGVATGQAVGAPWRGHDDSVSSVAFSPDGRYVVSGSDDNTLHLWEVRTGKQVGEPWRGHGNGVQAVAFNPDGRHVVSGSWDNTLRLWDVTAGQAIGEPWLGHKGWVNSVAFSRDGCYVVSGSGDKTLRLWEVATGQTVGVPWLGHEDEVQSVVFSPDGRYVVSGSADNTLLRWEVRTGKQIGDPWLGHEYKVRDVAFSPDGRYVVSGGNDKTLRLWAVAANHLVDKPWCWHKAPVSSVAFSSDGHHVVSGSEDNTLQLWEVATGHPVGALWNGHEDKVRAVAFSLDGYYVVSGSEDNTLRLWEVRTGKQIGEPWRGHEGWVNSVAFSRDGYYVVSGSRDNTLRLWEIRTGKQIGAPWHGHGNGVQAVAFSRDGYYVVSGSDDKTLRLWEVATGQTVGAPWRGHEGWVNSVAFSRDGCYVVSGSGDKTLRLWEVATGQTVGTPWFGHEDEVRAVAFSPDECYVVSGSADNTLRLWEAAKGQAVGAPWRGHEGWVNSVAFNQDGCYVVSGSDDNTLRLWDSDPESWAKKACSIVNRNFSLAEWQRFIGDALPYEKTCPDLPAPGEEGWVEPYAGG</sequence>
<feature type="domain" description="Peptidase C14 caspase" evidence="4">
    <location>
        <begin position="3"/>
        <end position="189"/>
    </location>
</feature>
<evidence type="ECO:0000256" key="1">
    <source>
        <dbReference type="ARBA" id="ARBA00022574"/>
    </source>
</evidence>
<dbReference type="Gene3D" id="3.40.50.1460">
    <property type="match status" value="1"/>
</dbReference>
<keyword evidence="1 3" id="KW-0853">WD repeat</keyword>
<dbReference type="SMART" id="SM00320">
    <property type="entry name" value="WD40"/>
    <property type="match status" value="14"/>
</dbReference>
<accession>A0ABX7WX06</accession>
<dbReference type="Pfam" id="PF20703">
    <property type="entry name" value="nSTAND1"/>
    <property type="match status" value="1"/>
</dbReference>
<feature type="repeat" description="WD" evidence="3">
    <location>
        <begin position="835"/>
        <end position="876"/>
    </location>
</feature>
<dbReference type="CDD" id="cd00200">
    <property type="entry name" value="WD40"/>
    <property type="match status" value="2"/>
</dbReference>
<dbReference type="Pfam" id="PF00656">
    <property type="entry name" value="Peptidase_C14"/>
    <property type="match status" value="1"/>
</dbReference>
<dbReference type="PANTHER" id="PTHR19848:SF8">
    <property type="entry name" value="F-BOX AND WD REPEAT DOMAIN CONTAINING 7"/>
    <property type="match status" value="1"/>
</dbReference>
<dbReference type="EMBL" id="CP072801">
    <property type="protein sequence ID" value="QTR48205.1"/>
    <property type="molecule type" value="Genomic_DNA"/>
</dbReference>
<dbReference type="InterPro" id="IPR015943">
    <property type="entry name" value="WD40/YVTN_repeat-like_dom_sf"/>
</dbReference>
<dbReference type="PRINTS" id="PR00320">
    <property type="entry name" value="GPROTEINBRPT"/>
</dbReference>
<dbReference type="PANTHER" id="PTHR19848">
    <property type="entry name" value="WD40 REPEAT PROTEIN"/>
    <property type="match status" value="1"/>
</dbReference>
<feature type="repeat" description="WD" evidence="3">
    <location>
        <begin position="1093"/>
        <end position="1134"/>
    </location>
</feature>
<feature type="repeat" description="WD" evidence="3">
    <location>
        <begin position="1179"/>
        <end position="1220"/>
    </location>
</feature>
<keyword evidence="2" id="KW-0677">Repeat</keyword>